<evidence type="ECO:0000256" key="1">
    <source>
        <dbReference type="ARBA" id="ARBA00005568"/>
    </source>
</evidence>
<dbReference type="PANTHER" id="PTHR30502:SF0">
    <property type="entry name" value="PHOSPHOENOLPYRUVATE CARBOXYLASE FAMILY PROTEIN"/>
    <property type="match status" value="1"/>
</dbReference>
<name>A0ABP8XPW1_9PSEU</name>
<accession>A0ABP8XPW1</accession>
<organism evidence="5 6">
    <name type="scientific">Pseudonocardia yuanmonensis</name>
    <dbReference type="NCBI Taxonomy" id="1095914"/>
    <lineage>
        <taxon>Bacteria</taxon>
        <taxon>Bacillati</taxon>
        <taxon>Actinomycetota</taxon>
        <taxon>Actinomycetes</taxon>
        <taxon>Pseudonocardiales</taxon>
        <taxon>Pseudonocardiaceae</taxon>
        <taxon>Pseudonocardia</taxon>
    </lineage>
</organism>
<comment type="caution">
    <text evidence="5">The sequence shown here is derived from an EMBL/GenBank/DDBJ whole genome shotgun (WGS) entry which is preliminary data.</text>
</comment>
<dbReference type="Pfam" id="PF03328">
    <property type="entry name" value="HpcH_HpaI"/>
    <property type="match status" value="1"/>
</dbReference>
<proteinExistence type="inferred from homology"/>
<dbReference type="InterPro" id="IPR015813">
    <property type="entry name" value="Pyrv/PenolPyrv_kinase-like_dom"/>
</dbReference>
<protein>
    <submittedName>
        <fullName evidence="5">HpcH/HpaI aldolase/citrate lyase family protein</fullName>
    </submittedName>
</protein>
<keyword evidence="3 5" id="KW-0456">Lyase</keyword>
<dbReference type="Gene3D" id="3.20.20.60">
    <property type="entry name" value="Phosphoenolpyruvate-binding domains"/>
    <property type="match status" value="1"/>
</dbReference>
<comment type="similarity">
    <text evidence="1">Belongs to the HpcH/HpaI aldolase family.</text>
</comment>
<evidence type="ECO:0000256" key="3">
    <source>
        <dbReference type="ARBA" id="ARBA00023239"/>
    </source>
</evidence>
<dbReference type="InterPro" id="IPR005000">
    <property type="entry name" value="Aldolase/citrate-lyase_domain"/>
</dbReference>
<gene>
    <name evidence="5" type="ORF">GCM10023215_62100</name>
</gene>
<dbReference type="EMBL" id="BAABIC010000031">
    <property type="protein sequence ID" value="GAA4711385.1"/>
    <property type="molecule type" value="Genomic_DNA"/>
</dbReference>
<dbReference type="RefSeq" id="WP_345384359.1">
    <property type="nucleotide sequence ID" value="NZ_BAABIC010000031.1"/>
</dbReference>
<feature type="domain" description="HpcH/HpaI aldolase/citrate lyase" evidence="4">
    <location>
        <begin position="34"/>
        <end position="238"/>
    </location>
</feature>
<dbReference type="GO" id="GO:0016829">
    <property type="term" value="F:lyase activity"/>
    <property type="evidence" value="ECO:0007669"/>
    <property type="project" value="UniProtKB-KW"/>
</dbReference>
<evidence type="ECO:0000259" key="4">
    <source>
        <dbReference type="Pfam" id="PF03328"/>
    </source>
</evidence>
<evidence type="ECO:0000313" key="5">
    <source>
        <dbReference type="EMBL" id="GAA4711385.1"/>
    </source>
</evidence>
<evidence type="ECO:0000256" key="2">
    <source>
        <dbReference type="ARBA" id="ARBA00022723"/>
    </source>
</evidence>
<dbReference type="Proteomes" id="UP001500325">
    <property type="component" value="Unassembled WGS sequence"/>
</dbReference>
<keyword evidence="6" id="KW-1185">Reference proteome</keyword>
<evidence type="ECO:0000313" key="6">
    <source>
        <dbReference type="Proteomes" id="UP001500325"/>
    </source>
</evidence>
<keyword evidence="2" id="KW-0479">Metal-binding</keyword>
<sequence length="253" mass="26465">MTLYNSRRHDLRNRVRDEILIGATIGIPSPVVVEALSSGPFPVLCIDAEHSPLSLDRLEGMLRAADVGPVPAMVRVPEVGSYIARVLDLGAAGIVVPRIESVAEAVDVVARARYAPEGRRGAGPGRGQGYGASLATHVARANAEVLVAIQIETSAGLAVADQILAVPGIDAVVIGPFDLATSLGVPMWSDEHVAAIDAIFAAGDAHGVAKGAFVLTPEEMPRYRKAGATLLFAGIDLGWIVEGARRTWEEVNG</sequence>
<dbReference type="SUPFAM" id="SSF51621">
    <property type="entry name" value="Phosphoenolpyruvate/pyruvate domain"/>
    <property type="match status" value="1"/>
</dbReference>
<dbReference type="PANTHER" id="PTHR30502">
    <property type="entry name" value="2-KETO-3-DEOXY-L-RHAMNONATE ALDOLASE"/>
    <property type="match status" value="1"/>
</dbReference>
<dbReference type="InterPro" id="IPR050251">
    <property type="entry name" value="HpcH-HpaI_aldolase"/>
</dbReference>
<dbReference type="InterPro" id="IPR040442">
    <property type="entry name" value="Pyrv_kinase-like_dom_sf"/>
</dbReference>
<reference evidence="6" key="1">
    <citation type="journal article" date="2019" name="Int. J. Syst. Evol. Microbiol.">
        <title>The Global Catalogue of Microorganisms (GCM) 10K type strain sequencing project: providing services to taxonomists for standard genome sequencing and annotation.</title>
        <authorList>
            <consortium name="The Broad Institute Genomics Platform"/>
            <consortium name="The Broad Institute Genome Sequencing Center for Infectious Disease"/>
            <person name="Wu L."/>
            <person name="Ma J."/>
        </authorList>
    </citation>
    <scope>NUCLEOTIDE SEQUENCE [LARGE SCALE GENOMIC DNA]</scope>
    <source>
        <strain evidence="6">JCM 18055</strain>
    </source>
</reference>